<keyword evidence="2" id="KW-0378">Hydrolase</keyword>
<feature type="compositionally biased region" description="Polar residues" evidence="3">
    <location>
        <begin position="898"/>
        <end position="915"/>
    </location>
</feature>
<dbReference type="Pfam" id="PF00753">
    <property type="entry name" value="Lactamase_B"/>
    <property type="match status" value="1"/>
</dbReference>
<organism evidence="7 8">
    <name type="scientific">Faecalibacillus intestinalis</name>
    <dbReference type="NCBI Taxonomy" id="1982626"/>
    <lineage>
        <taxon>Bacteria</taxon>
        <taxon>Bacillati</taxon>
        <taxon>Bacillota</taxon>
        <taxon>Erysipelotrichia</taxon>
        <taxon>Erysipelotrichales</taxon>
        <taxon>Coprobacillaceae</taxon>
        <taxon>Faecalibacillus</taxon>
    </lineage>
</organism>
<sequence length="964" mass="105923">MFTKKVFISSLSIMFALSGISVVQAQNTGEQKTNSDISELLTLDENNSEFLKTLMKDGYAELGRYKVEKIKDNVYHWDEGTKKLPGGATDENGAMNNPSSMYFVLSEDGVVLVDLGNGSQNEEDIQNAKTIVESMTGDKHLSIIITHSHGDHTGFGRSKEVFSNVTVDNVYVSDADYDVAFEAISQFDGKITKVHSGETVDIYGAPYEFNVVNAHTEGSLMITDETHEALFTGDTFGSGFIWALFETNGGNPLAALDKGCSLARKILNNNPSLSILAGHRWQQFWEDNAQRPNEMSIQYFNDMAQVISGLLDGTTISNSYTAASWAPDAVELSSNGAKAKIDTLPKYIEAYKKAVNQMQEAYVYSGSDQLSIESANAAAAPTFVVYPDGNMSDEEAEKYIEASGIKEIVNRSASKVYVARPANGVEFTSDDVQGFEAIVGKIGVSSNFKLIGIGNGATFINQNLASYMNFVSGLALVNPEKGMDVNVSVPTYLVTDNDEIVNTYVKANSATKTEDGYYVNPESHYEVVAVNKDTGLDAVSATKDAWEKVLKKFGRIGNYSDVYKETATWYSRPLISGNKEADQARKYQYFDSVDAIDNIDRYVNTQDLDNDGIDSLWYEYIPEQSKDAKEGSVPAVVLFHGNTNDPRTQYDTSGWAQIASEEGVILICPEWQGHTYQGYTYDPMTDDLNATADSDVITMLKLTEEKYPQIDQSRVYISGLSAGSMNTTNAGLSDSKYFAAAAGHSGPFGASELNKKAVAENKDKYDMPIIYFTGDGDEYCKGAFDTTESNGGLQVAQLYQELNDMEVTQLEDVLEADAYLYGVPWTKRYTIEPTAENIAKIDVGAMENAKGIEISMARIYGWGHWNYTPDAKLMWEFMSKYARDVNTGETIRLDKQTPETPTNPDQKPSDSNEPTKTPAKNDTVTSTTTNVKTGDSTQVMPLAVFACLSALAFILVVKKSKKNN</sequence>
<dbReference type="InterPro" id="IPR036866">
    <property type="entry name" value="RibonucZ/Hydroxyglut_hydro"/>
</dbReference>
<keyword evidence="4" id="KW-0472">Membrane</keyword>
<evidence type="ECO:0000313" key="7">
    <source>
        <dbReference type="EMBL" id="PST36333.1"/>
    </source>
</evidence>
<dbReference type="Pfam" id="PF00326">
    <property type="entry name" value="Peptidase_S9"/>
    <property type="match status" value="1"/>
</dbReference>
<proteinExistence type="predicted"/>
<dbReference type="Gene3D" id="3.40.50.1820">
    <property type="entry name" value="alpha/beta hydrolase"/>
    <property type="match status" value="1"/>
</dbReference>
<dbReference type="InterPro" id="IPR029058">
    <property type="entry name" value="AB_hydrolase_fold"/>
</dbReference>
<dbReference type="SMART" id="SM00849">
    <property type="entry name" value="Lactamase_B"/>
    <property type="match status" value="1"/>
</dbReference>
<dbReference type="InterPro" id="IPR001375">
    <property type="entry name" value="Peptidase_S9_cat"/>
</dbReference>
<evidence type="ECO:0000256" key="2">
    <source>
        <dbReference type="ARBA" id="ARBA00022801"/>
    </source>
</evidence>
<evidence type="ECO:0000256" key="3">
    <source>
        <dbReference type="SAM" id="MobiDB-lite"/>
    </source>
</evidence>
<keyword evidence="8" id="KW-1185">Reference proteome</keyword>
<dbReference type="InterPro" id="IPR001279">
    <property type="entry name" value="Metallo-B-lactamas"/>
</dbReference>
<dbReference type="Gene3D" id="3.60.15.10">
    <property type="entry name" value="Ribonuclease Z/Hydroxyacylglutathione hydrolase-like"/>
    <property type="match status" value="1"/>
</dbReference>
<accession>A0A2T3FM77</accession>
<dbReference type="CDD" id="cd06262">
    <property type="entry name" value="metallo-hydrolase-like_MBL-fold"/>
    <property type="match status" value="1"/>
</dbReference>
<name>A0A2T3FM77_9FIRM</name>
<feature type="region of interest" description="Disordered" evidence="3">
    <location>
        <begin position="889"/>
        <end position="933"/>
    </location>
</feature>
<evidence type="ECO:0000256" key="5">
    <source>
        <dbReference type="SAM" id="SignalP"/>
    </source>
</evidence>
<dbReference type="AlphaFoldDB" id="A0A2T3FM77"/>
<protein>
    <recommendedName>
        <fullName evidence="6">Metallo-beta-lactamase domain-containing protein</fullName>
    </recommendedName>
</protein>
<dbReference type="SUPFAM" id="SSF56281">
    <property type="entry name" value="Metallo-hydrolase/oxidoreductase"/>
    <property type="match status" value="1"/>
</dbReference>
<dbReference type="PANTHER" id="PTHR43037:SF5">
    <property type="entry name" value="FERULOYL ESTERASE"/>
    <property type="match status" value="1"/>
</dbReference>
<reference evidence="7 8" key="1">
    <citation type="journal article" date="2019" name="Int. J. Syst. Evol. Microbiol.">
        <title>Faecalibacillus intestinalis gen. nov., sp. nov. and Faecalibacillus faecis sp. nov., isolated from human faeces.</title>
        <authorList>
            <person name="Seo B."/>
            <person name="Jeon K."/>
            <person name="Baek I."/>
            <person name="Lee Y.M."/>
            <person name="Baek K."/>
            <person name="Ko G."/>
        </authorList>
    </citation>
    <scope>NUCLEOTIDE SEQUENCE [LARGE SCALE GENOMIC DNA]</scope>
    <source>
        <strain evidence="7 8">SNUG30099</strain>
    </source>
</reference>
<evidence type="ECO:0000313" key="8">
    <source>
        <dbReference type="Proteomes" id="UP000240974"/>
    </source>
</evidence>
<dbReference type="RefSeq" id="WP_107030598.1">
    <property type="nucleotide sequence ID" value="NZ_PYLQ01000027.1"/>
</dbReference>
<feature type="transmembrane region" description="Helical" evidence="4">
    <location>
        <begin position="939"/>
        <end position="957"/>
    </location>
</feature>
<keyword evidence="1 5" id="KW-0732">Signal</keyword>
<dbReference type="SUPFAM" id="SSF53474">
    <property type="entry name" value="alpha/beta-Hydrolases"/>
    <property type="match status" value="1"/>
</dbReference>
<evidence type="ECO:0000256" key="4">
    <source>
        <dbReference type="SAM" id="Phobius"/>
    </source>
</evidence>
<dbReference type="Proteomes" id="UP000240974">
    <property type="component" value="Unassembled WGS sequence"/>
</dbReference>
<dbReference type="EMBL" id="PYLQ01000027">
    <property type="protein sequence ID" value="PST36333.1"/>
    <property type="molecule type" value="Genomic_DNA"/>
</dbReference>
<evidence type="ECO:0000256" key="1">
    <source>
        <dbReference type="ARBA" id="ARBA00022729"/>
    </source>
</evidence>
<dbReference type="GO" id="GO:0008236">
    <property type="term" value="F:serine-type peptidase activity"/>
    <property type="evidence" value="ECO:0007669"/>
    <property type="project" value="InterPro"/>
</dbReference>
<evidence type="ECO:0000259" key="6">
    <source>
        <dbReference type="SMART" id="SM00849"/>
    </source>
</evidence>
<dbReference type="GO" id="GO:0006508">
    <property type="term" value="P:proteolysis"/>
    <property type="evidence" value="ECO:0007669"/>
    <property type="project" value="InterPro"/>
</dbReference>
<feature type="chain" id="PRO_5015755300" description="Metallo-beta-lactamase domain-containing protein" evidence="5">
    <location>
        <begin position="26"/>
        <end position="964"/>
    </location>
</feature>
<feature type="domain" description="Metallo-beta-lactamase" evidence="6">
    <location>
        <begin position="98"/>
        <end position="279"/>
    </location>
</feature>
<gene>
    <name evidence="7" type="ORF">C7U54_13110</name>
</gene>
<keyword evidence="4" id="KW-0812">Transmembrane</keyword>
<dbReference type="PANTHER" id="PTHR43037">
    <property type="entry name" value="UNNAMED PRODUCT-RELATED"/>
    <property type="match status" value="1"/>
</dbReference>
<feature type="compositionally biased region" description="Low complexity" evidence="3">
    <location>
        <begin position="920"/>
        <end position="933"/>
    </location>
</feature>
<comment type="caution">
    <text evidence="7">The sequence shown here is derived from an EMBL/GenBank/DDBJ whole genome shotgun (WGS) entry which is preliminary data.</text>
</comment>
<dbReference type="InterPro" id="IPR050955">
    <property type="entry name" value="Plant_Biomass_Hydrol_Est"/>
</dbReference>
<feature type="signal peptide" evidence="5">
    <location>
        <begin position="1"/>
        <end position="25"/>
    </location>
</feature>
<keyword evidence="4" id="KW-1133">Transmembrane helix</keyword>